<feature type="transmembrane region" description="Helical" evidence="14">
    <location>
        <begin position="33"/>
        <end position="57"/>
    </location>
</feature>
<feature type="transmembrane region" description="Helical" evidence="14">
    <location>
        <begin position="353"/>
        <end position="371"/>
    </location>
</feature>
<feature type="transmembrane region" description="Helical" evidence="14">
    <location>
        <begin position="6"/>
        <end position="21"/>
    </location>
</feature>
<feature type="transmembrane region" description="Helical" evidence="14">
    <location>
        <begin position="269"/>
        <end position="293"/>
    </location>
</feature>
<feature type="transmembrane region" description="Helical" evidence="14">
    <location>
        <begin position="433"/>
        <end position="455"/>
    </location>
</feature>
<dbReference type="Gene3D" id="1.20.1730.10">
    <property type="entry name" value="Sodium/glucose cotransporter"/>
    <property type="match status" value="1"/>
</dbReference>
<evidence type="ECO:0000256" key="14">
    <source>
        <dbReference type="SAM" id="Phobius"/>
    </source>
</evidence>
<evidence type="ECO:0000256" key="7">
    <source>
        <dbReference type="ARBA" id="ARBA00022989"/>
    </source>
</evidence>
<dbReference type="InterPro" id="IPR001734">
    <property type="entry name" value="Na/solute_symporter"/>
</dbReference>
<evidence type="ECO:0000256" key="1">
    <source>
        <dbReference type="ARBA" id="ARBA00004651"/>
    </source>
</evidence>
<keyword evidence="3" id="KW-0813">Transport</keyword>
<name>A0A7L4URZ1_BALHA</name>
<dbReference type="EMBL" id="QENZ01000003">
    <property type="protein sequence ID" value="PVX52546.1"/>
    <property type="molecule type" value="Genomic_DNA"/>
</dbReference>
<evidence type="ECO:0000256" key="10">
    <source>
        <dbReference type="ARBA" id="ARBA00023136"/>
    </source>
</evidence>
<evidence type="ECO:0000256" key="12">
    <source>
        <dbReference type="ARBA" id="ARBA00033708"/>
    </source>
</evidence>
<dbReference type="PROSITE" id="PS50283">
    <property type="entry name" value="NA_SOLUT_SYMP_3"/>
    <property type="match status" value="1"/>
</dbReference>
<keyword evidence="4" id="KW-1003">Cell membrane</keyword>
<dbReference type="GO" id="GO:0015293">
    <property type="term" value="F:symporter activity"/>
    <property type="evidence" value="ECO:0007669"/>
    <property type="project" value="UniProtKB-KW"/>
</dbReference>
<evidence type="ECO:0000256" key="3">
    <source>
        <dbReference type="ARBA" id="ARBA00022448"/>
    </source>
</evidence>
<dbReference type="InterPro" id="IPR050277">
    <property type="entry name" value="Sodium:Solute_Symporter"/>
</dbReference>
<dbReference type="GO" id="GO:0005886">
    <property type="term" value="C:plasma membrane"/>
    <property type="evidence" value="ECO:0007669"/>
    <property type="project" value="UniProtKB-SubCell"/>
</dbReference>
<evidence type="ECO:0000256" key="9">
    <source>
        <dbReference type="ARBA" id="ARBA00023065"/>
    </source>
</evidence>
<evidence type="ECO:0000256" key="4">
    <source>
        <dbReference type="ARBA" id="ARBA00022475"/>
    </source>
</evidence>
<feature type="transmembrane region" description="Helical" evidence="14">
    <location>
        <begin position="313"/>
        <end position="332"/>
    </location>
</feature>
<feature type="transmembrane region" description="Helical" evidence="14">
    <location>
        <begin position="120"/>
        <end position="144"/>
    </location>
</feature>
<feature type="transmembrane region" description="Helical" evidence="14">
    <location>
        <begin position="377"/>
        <end position="399"/>
    </location>
</feature>
<protein>
    <submittedName>
        <fullName evidence="15">SSS family solute:Na+ symporter</fullName>
    </submittedName>
</protein>
<dbReference type="InterPro" id="IPR038377">
    <property type="entry name" value="Na/Glc_symporter_sf"/>
</dbReference>
<sequence length="469" mass="51883">MNYWLIIFAGIYLSALIYSAYKSKISIKSEKDYALPKVGVILGFLTFSATLFSTFTLMGMPDFFRTHGVGAWVFLGVTDTALAFVTLWFGLSLRRKYSKKNFTNVSNIIRDRYGNNLPVYIYRFGIFVFLIPYVAIQIKGIAAFIDFSNILAIPEWAWATLFLVIILSYSYVGGLKAIIVSDAIQGVTLLIVTTIIAYTCVINIGGFESFFAELATNKPQLLSIPGPKGLLTSQFLFSSFIVIILMPISQPQLLTRIVIMNSQKDTKRMAVAVSIFAFLIIMPTIFIGLYGALRYADSSTDAFLFNTLVTEQHAIIGALAIIGLIAAAMSTVDSQLFAIQAEVANYKKSKNNNKLLIIGFGLVALLLSIFTTKELVLLARVSFAGTALLAPMIFTAIFSNQKHSNILPYVTFASLILYVLSSFSAWIPSVILGIRLDMILLLVCTIVAMLQFMIYKSAPVYLEETIKSE</sequence>
<keyword evidence="9" id="KW-0406">Ion transport</keyword>
<feature type="transmembrane region" description="Helical" evidence="14">
    <location>
        <begin position="69"/>
        <end position="91"/>
    </location>
</feature>
<dbReference type="OrthoDB" id="9814523at2"/>
<keyword evidence="5 14" id="KW-0812">Transmembrane</keyword>
<keyword evidence="11" id="KW-0739">Sodium transport</keyword>
<dbReference type="GO" id="GO:0006814">
    <property type="term" value="P:sodium ion transport"/>
    <property type="evidence" value="ECO:0007669"/>
    <property type="project" value="UniProtKB-KW"/>
</dbReference>
<evidence type="ECO:0000256" key="13">
    <source>
        <dbReference type="RuleBase" id="RU362091"/>
    </source>
</evidence>
<dbReference type="Pfam" id="PF00474">
    <property type="entry name" value="SSF"/>
    <property type="match status" value="1"/>
</dbReference>
<feature type="transmembrane region" description="Helical" evidence="14">
    <location>
        <begin position="156"/>
        <end position="175"/>
    </location>
</feature>
<evidence type="ECO:0000256" key="6">
    <source>
        <dbReference type="ARBA" id="ARBA00022847"/>
    </source>
</evidence>
<dbReference type="RefSeq" id="WP_116496075.1">
    <property type="nucleotide sequence ID" value="NZ_QENZ01000003.1"/>
</dbReference>
<evidence type="ECO:0000313" key="16">
    <source>
        <dbReference type="Proteomes" id="UP000251835"/>
    </source>
</evidence>
<keyword evidence="6" id="KW-0769">Symport</keyword>
<organism evidence="15 16">
    <name type="scientific">Balneicella halophila</name>
    <dbReference type="NCBI Taxonomy" id="1537566"/>
    <lineage>
        <taxon>Bacteria</taxon>
        <taxon>Pseudomonadati</taxon>
        <taxon>Bacteroidota</taxon>
        <taxon>Bacteroidia</taxon>
        <taxon>Bacteroidales</taxon>
        <taxon>Balneicellaceae</taxon>
        <taxon>Balneicella</taxon>
    </lineage>
</organism>
<keyword evidence="16" id="KW-1185">Reference proteome</keyword>
<comment type="catalytic activity">
    <reaction evidence="12">
        <text>L-proline(in) + Na(+)(in) = L-proline(out) + Na(+)(out)</text>
        <dbReference type="Rhea" id="RHEA:28967"/>
        <dbReference type="ChEBI" id="CHEBI:29101"/>
        <dbReference type="ChEBI" id="CHEBI:60039"/>
    </reaction>
</comment>
<accession>A0A7L4URZ1</accession>
<feature type="transmembrane region" description="Helical" evidence="14">
    <location>
        <begin position="406"/>
        <end position="427"/>
    </location>
</feature>
<gene>
    <name evidence="15" type="ORF">C7377_0871</name>
</gene>
<dbReference type="Proteomes" id="UP000251835">
    <property type="component" value="Unassembled WGS sequence"/>
</dbReference>
<keyword evidence="10 14" id="KW-0472">Membrane</keyword>
<evidence type="ECO:0000256" key="8">
    <source>
        <dbReference type="ARBA" id="ARBA00023053"/>
    </source>
</evidence>
<keyword evidence="7 14" id="KW-1133">Transmembrane helix</keyword>
<feature type="transmembrane region" description="Helical" evidence="14">
    <location>
        <begin position="231"/>
        <end position="248"/>
    </location>
</feature>
<reference evidence="15 16" key="1">
    <citation type="submission" date="2018-05" db="EMBL/GenBank/DDBJ databases">
        <title>Genomic Encyclopedia of Type Strains, Phase IV (KMG-IV): sequencing the most valuable type-strain genomes for metagenomic binning, comparative biology and taxonomic classification.</title>
        <authorList>
            <person name="Goeker M."/>
        </authorList>
    </citation>
    <scope>NUCLEOTIDE SEQUENCE [LARGE SCALE GENOMIC DNA]</scope>
    <source>
        <strain evidence="15 16">DSM 28579</strain>
    </source>
</reference>
<evidence type="ECO:0000256" key="11">
    <source>
        <dbReference type="ARBA" id="ARBA00023201"/>
    </source>
</evidence>
<feature type="transmembrane region" description="Helical" evidence="14">
    <location>
        <begin position="187"/>
        <end position="211"/>
    </location>
</feature>
<evidence type="ECO:0000313" key="15">
    <source>
        <dbReference type="EMBL" id="PVX52546.1"/>
    </source>
</evidence>
<proteinExistence type="inferred from homology"/>
<comment type="caution">
    <text evidence="15">The sequence shown here is derived from an EMBL/GenBank/DDBJ whole genome shotgun (WGS) entry which is preliminary data.</text>
</comment>
<dbReference type="PANTHER" id="PTHR48086:SF3">
    <property type="entry name" value="SODIUM_PROLINE SYMPORTER"/>
    <property type="match status" value="1"/>
</dbReference>
<comment type="subcellular location">
    <subcellularLocation>
        <location evidence="1">Cell membrane</location>
        <topology evidence="1">Multi-pass membrane protein</topology>
    </subcellularLocation>
</comment>
<dbReference type="PANTHER" id="PTHR48086">
    <property type="entry name" value="SODIUM/PROLINE SYMPORTER-RELATED"/>
    <property type="match status" value="1"/>
</dbReference>
<keyword evidence="8" id="KW-0915">Sodium</keyword>
<dbReference type="AlphaFoldDB" id="A0A7L4URZ1"/>
<evidence type="ECO:0000256" key="5">
    <source>
        <dbReference type="ARBA" id="ARBA00022692"/>
    </source>
</evidence>
<evidence type="ECO:0000256" key="2">
    <source>
        <dbReference type="ARBA" id="ARBA00006434"/>
    </source>
</evidence>
<comment type="similarity">
    <text evidence="2 13">Belongs to the sodium:solute symporter (SSF) (TC 2.A.21) family.</text>
</comment>